<keyword evidence="6" id="KW-0598">Phosphotransferase system</keyword>
<dbReference type="PROSITE" id="PS51098">
    <property type="entry name" value="PTS_EIIB_TYPE_1"/>
    <property type="match status" value="1"/>
</dbReference>
<sequence>MKTNELIKLAQALGGFDNIVLMSNCATKLRYDIANKNCVDVELLKELNPYKVKFVGDNHIQIDFREDAEQINLSLQNLRIEGNVKIEINNKNQEIPLKNEEVTRHKYECDNIIYATNKGETIPLQKLKDDAFSKFMLGHGFAIKVDDLKTVNIYSPVDGKITFVYPTKHAYGIKTKFGNELLVHIGIGLGKYNGVGLESFVKVGQEVKHGDKIAFMDVNKLKKFKDETLRYDVITVLTDPVRRYTEFELIEKNIAKPNIPWFRI</sequence>
<dbReference type="InterPro" id="IPR018113">
    <property type="entry name" value="PTrfase_EIIB_Cys"/>
</dbReference>
<dbReference type="InterPro" id="IPR011055">
    <property type="entry name" value="Dup_hybrid_motif"/>
</dbReference>
<evidence type="ECO:0000256" key="6">
    <source>
        <dbReference type="ARBA" id="ARBA00022683"/>
    </source>
</evidence>
<keyword evidence="2" id="KW-0813">Transport</keyword>
<evidence type="ECO:0000259" key="12">
    <source>
        <dbReference type="PROSITE" id="PS51093"/>
    </source>
</evidence>
<evidence type="ECO:0000256" key="7">
    <source>
        <dbReference type="ARBA" id="ARBA00022692"/>
    </source>
</evidence>
<evidence type="ECO:0000259" key="13">
    <source>
        <dbReference type="PROSITE" id="PS51098"/>
    </source>
</evidence>
<evidence type="ECO:0000256" key="5">
    <source>
        <dbReference type="ARBA" id="ARBA00022679"/>
    </source>
</evidence>
<keyword evidence="3" id="KW-1003">Cell membrane</keyword>
<keyword evidence="9" id="KW-1133">Transmembrane helix</keyword>
<dbReference type="Gene3D" id="3.30.1360.60">
    <property type="entry name" value="Glucose permease domain IIB"/>
    <property type="match status" value="1"/>
</dbReference>
<feature type="domain" description="PTS EIIA type-1" evidence="12">
    <location>
        <begin position="129"/>
        <end position="239"/>
    </location>
</feature>
<accession>A0ABY5J3I9</accession>
<proteinExistence type="predicted"/>
<dbReference type="InterPro" id="IPR001996">
    <property type="entry name" value="PTS_IIB_1"/>
</dbReference>
<dbReference type="PANTHER" id="PTHR45008:SF1">
    <property type="entry name" value="PTS SYSTEM GLUCOSE-SPECIFIC EIIA COMPONENT"/>
    <property type="match status" value="1"/>
</dbReference>
<evidence type="ECO:0000256" key="4">
    <source>
        <dbReference type="ARBA" id="ARBA00022597"/>
    </source>
</evidence>
<evidence type="ECO:0000313" key="14">
    <source>
        <dbReference type="EMBL" id="UUD36712.1"/>
    </source>
</evidence>
<dbReference type="RefSeq" id="WP_165036286.1">
    <property type="nucleotide sequence ID" value="NZ_CP101808.1"/>
</dbReference>
<dbReference type="Pfam" id="PF00367">
    <property type="entry name" value="PTS_EIIB"/>
    <property type="match status" value="1"/>
</dbReference>
<dbReference type="Gene3D" id="2.70.70.10">
    <property type="entry name" value="Glucose Permease (Domain IIA)"/>
    <property type="match status" value="1"/>
</dbReference>
<dbReference type="Proteomes" id="UP001059576">
    <property type="component" value="Chromosome"/>
</dbReference>
<name>A0ABY5J3I9_9BACT</name>
<dbReference type="PROSITE" id="PS51093">
    <property type="entry name" value="PTS_EIIA_TYPE_1"/>
    <property type="match status" value="1"/>
</dbReference>
<gene>
    <name evidence="14" type="ORF">NPA09_02265</name>
</gene>
<dbReference type="InterPro" id="IPR050890">
    <property type="entry name" value="PTS_EIIA_component"/>
</dbReference>
<dbReference type="InterPro" id="IPR036878">
    <property type="entry name" value="Glu_permease_IIB"/>
</dbReference>
<keyword evidence="5" id="KW-0808">Transferase</keyword>
<dbReference type="SUPFAM" id="SSF55604">
    <property type="entry name" value="Glucose permease domain IIB"/>
    <property type="match status" value="1"/>
</dbReference>
<evidence type="ECO:0000256" key="10">
    <source>
        <dbReference type="ARBA" id="ARBA00023136"/>
    </source>
</evidence>
<evidence type="ECO:0000256" key="2">
    <source>
        <dbReference type="ARBA" id="ARBA00022448"/>
    </source>
</evidence>
<organism evidence="14 15">
    <name type="scientific">Mycoplasmopsis equigenitalium</name>
    <dbReference type="NCBI Taxonomy" id="114883"/>
    <lineage>
        <taxon>Bacteria</taxon>
        <taxon>Bacillati</taxon>
        <taxon>Mycoplasmatota</taxon>
        <taxon>Mycoplasmoidales</taxon>
        <taxon>Metamycoplasmataceae</taxon>
        <taxon>Mycoplasmopsis</taxon>
    </lineage>
</organism>
<comment type="subcellular location">
    <subcellularLocation>
        <location evidence="1">Cytoplasm</location>
    </subcellularLocation>
</comment>
<keyword evidence="4 14" id="KW-0762">Sugar transport</keyword>
<dbReference type="PANTHER" id="PTHR45008">
    <property type="entry name" value="PTS SYSTEM GLUCOSE-SPECIFIC EIIA COMPONENT"/>
    <property type="match status" value="1"/>
</dbReference>
<keyword evidence="15" id="KW-1185">Reference proteome</keyword>
<evidence type="ECO:0000256" key="9">
    <source>
        <dbReference type="ARBA" id="ARBA00022989"/>
    </source>
</evidence>
<dbReference type="SUPFAM" id="SSF51261">
    <property type="entry name" value="Duplicated hybrid motif"/>
    <property type="match status" value="1"/>
</dbReference>
<feature type="active site" description="Phosphocysteine intermediate; for EIIB activity" evidence="11">
    <location>
        <position position="25"/>
    </location>
</feature>
<evidence type="ECO:0000256" key="3">
    <source>
        <dbReference type="ARBA" id="ARBA00022475"/>
    </source>
</evidence>
<keyword evidence="8" id="KW-0418">Kinase</keyword>
<keyword evidence="10" id="KW-0472">Membrane</keyword>
<protein>
    <submittedName>
        <fullName evidence="14">PTS glucose transporter subunit IIA</fullName>
    </submittedName>
</protein>
<dbReference type="EMBL" id="CP101808">
    <property type="protein sequence ID" value="UUD36712.1"/>
    <property type="molecule type" value="Genomic_DNA"/>
</dbReference>
<evidence type="ECO:0000256" key="1">
    <source>
        <dbReference type="ARBA" id="ARBA00004496"/>
    </source>
</evidence>
<evidence type="ECO:0000256" key="8">
    <source>
        <dbReference type="ARBA" id="ARBA00022777"/>
    </source>
</evidence>
<evidence type="ECO:0000256" key="11">
    <source>
        <dbReference type="PROSITE-ProRule" id="PRU00421"/>
    </source>
</evidence>
<evidence type="ECO:0000313" key="15">
    <source>
        <dbReference type="Proteomes" id="UP001059576"/>
    </source>
</evidence>
<dbReference type="InterPro" id="IPR001127">
    <property type="entry name" value="PTS_EIIA_1_perm"/>
</dbReference>
<feature type="domain" description="PTS EIIB type-1" evidence="13">
    <location>
        <begin position="3"/>
        <end position="85"/>
    </location>
</feature>
<reference evidence="14" key="1">
    <citation type="submission" date="2022-07" db="EMBL/GenBank/DDBJ databases">
        <title>Complete genome of Mycoplasma equigenitalium type strain T37.</title>
        <authorList>
            <person name="Spergser J."/>
        </authorList>
    </citation>
    <scope>NUCLEOTIDE SEQUENCE</scope>
    <source>
        <strain evidence="14">T37</strain>
    </source>
</reference>
<dbReference type="Pfam" id="PF00358">
    <property type="entry name" value="PTS_EIIA_1"/>
    <property type="match status" value="1"/>
</dbReference>
<keyword evidence="7" id="KW-0812">Transmembrane</keyword>